<keyword evidence="5" id="KW-1185">Reference proteome</keyword>
<dbReference type="PANTHER" id="PTHR44591">
    <property type="entry name" value="STRESS RESPONSE REGULATOR PROTEIN 1"/>
    <property type="match status" value="1"/>
</dbReference>
<proteinExistence type="predicted"/>
<dbReference type="HOGENOM" id="CLU_089328_0_0_7"/>
<dbReference type="InterPro" id="IPR011006">
    <property type="entry name" value="CheY-like_superfamily"/>
</dbReference>
<dbReference type="AlphaFoldDB" id="W4L6R1"/>
<reference evidence="4 5" key="1">
    <citation type="journal article" date="2014" name="Nature">
        <title>An environmental bacterial taxon with a large and distinct metabolic repertoire.</title>
        <authorList>
            <person name="Wilson M.C."/>
            <person name="Mori T."/>
            <person name="Ruckert C."/>
            <person name="Uria A.R."/>
            <person name="Helf M.J."/>
            <person name="Takada K."/>
            <person name="Gernert C."/>
            <person name="Steffens U.A."/>
            <person name="Heycke N."/>
            <person name="Schmitt S."/>
            <person name="Rinke C."/>
            <person name="Helfrich E.J."/>
            <person name="Brachmann A.O."/>
            <person name="Gurgui C."/>
            <person name="Wakimoto T."/>
            <person name="Kracht M."/>
            <person name="Crusemann M."/>
            <person name="Hentschel U."/>
            <person name="Abe I."/>
            <person name="Matsunaga S."/>
            <person name="Kalinowski J."/>
            <person name="Takeyama H."/>
            <person name="Piel J."/>
        </authorList>
    </citation>
    <scope>NUCLEOTIDE SEQUENCE [LARGE SCALE GENOMIC DNA]</scope>
    <source>
        <strain evidence="5">TSY1</strain>
    </source>
</reference>
<evidence type="ECO:0000313" key="4">
    <source>
        <dbReference type="EMBL" id="ETW93036.1"/>
    </source>
</evidence>
<comment type="caution">
    <text evidence="4">The sequence shown here is derived from an EMBL/GenBank/DDBJ whole genome shotgun (WGS) entry which is preliminary data.</text>
</comment>
<dbReference type="CDD" id="cd17574">
    <property type="entry name" value="REC_OmpR"/>
    <property type="match status" value="1"/>
</dbReference>
<dbReference type="GO" id="GO:0000160">
    <property type="term" value="P:phosphorelay signal transduction system"/>
    <property type="evidence" value="ECO:0007669"/>
    <property type="project" value="InterPro"/>
</dbReference>
<dbReference type="Pfam" id="PF00072">
    <property type="entry name" value="Response_reg"/>
    <property type="match status" value="1"/>
</dbReference>
<gene>
    <name evidence="4" type="ORF">ETSY1_41000</name>
</gene>
<dbReference type="InterPro" id="IPR001789">
    <property type="entry name" value="Sig_transdc_resp-reg_receiver"/>
</dbReference>
<dbReference type="EMBL" id="AZHW01001322">
    <property type="protein sequence ID" value="ETW93036.1"/>
    <property type="molecule type" value="Genomic_DNA"/>
</dbReference>
<dbReference type="Proteomes" id="UP000019141">
    <property type="component" value="Unassembled WGS sequence"/>
</dbReference>
<evidence type="ECO:0000256" key="1">
    <source>
        <dbReference type="ARBA" id="ARBA00022553"/>
    </source>
</evidence>
<accession>W4L6R1</accession>
<dbReference type="PANTHER" id="PTHR44591:SF3">
    <property type="entry name" value="RESPONSE REGULATORY DOMAIN-CONTAINING PROTEIN"/>
    <property type="match status" value="1"/>
</dbReference>
<feature type="modified residue" description="4-aspartylphosphate" evidence="2">
    <location>
        <position position="177"/>
    </location>
</feature>
<dbReference type="InterPro" id="IPR050595">
    <property type="entry name" value="Bact_response_regulator"/>
</dbReference>
<feature type="domain" description="Response regulatory" evidence="3">
    <location>
        <begin position="127"/>
        <end position="244"/>
    </location>
</feature>
<dbReference type="SUPFAM" id="SSF52172">
    <property type="entry name" value="CheY-like"/>
    <property type="match status" value="1"/>
</dbReference>
<evidence type="ECO:0000313" key="5">
    <source>
        <dbReference type="Proteomes" id="UP000019141"/>
    </source>
</evidence>
<name>W4L6R1_ENTF1</name>
<protein>
    <recommendedName>
        <fullName evidence="3">Response regulatory domain-containing protein</fullName>
    </recommendedName>
</protein>
<evidence type="ECO:0000256" key="2">
    <source>
        <dbReference type="PROSITE-ProRule" id="PRU00169"/>
    </source>
</evidence>
<dbReference type="PROSITE" id="PS50110">
    <property type="entry name" value="RESPONSE_REGULATORY"/>
    <property type="match status" value="1"/>
</dbReference>
<dbReference type="SMART" id="SM00448">
    <property type="entry name" value="REC"/>
    <property type="match status" value="1"/>
</dbReference>
<dbReference type="Gene3D" id="3.40.50.2300">
    <property type="match status" value="1"/>
</dbReference>
<keyword evidence="1 2" id="KW-0597">Phosphoprotein</keyword>
<evidence type="ECO:0000259" key="3">
    <source>
        <dbReference type="PROSITE" id="PS50110"/>
    </source>
</evidence>
<sequence length="251" mass="27852">MARMSTKRTFTVAVIGLTQQEQGVLTNCFRLSTHRPFAYAQVPFSAETSSDIVIVDGDDQQSMTQWYALHARGQGDGQLVTCIVSQLNIREDNAIHHIPRPLLPSRVLKILDQAANETQLTEAYLHRALIVDDSQAVRTSVQLELKKLDVSSDCAESGEQVLAFLNGSGQYDIIFLDVVLPGVDGYNLCKTIKKDKRRKYTPVVMLTGKSSPFDRVRGKLSGCDTYLTKPVSRGDFQDVVQKYLSQAKGVV</sequence>
<organism evidence="4 5">
    <name type="scientific">Entotheonella factor</name>
    <dbReference type="NCBI Taxonomy" id="1429438"/>
    <lineage>
        <taxon>Bacteria</taxon>
        <taxon>Pseudomonadati</taxon>
        <taxon>Nitrospinota/Tectimicrobiota group</taxon>
        <taxon>Candidatus Tectimicrobiota</taxon>
        <taxon>Candidatus Entotheonellia</taxon>
        <taxon>Candidatus Entotheonellales</taxon>
        <taxon>Candidatus Entotheonellaceae</taxon>
        <taxon>Candidatus Entotheonella</taxon>
    </lineage>
</organism>